<sequence>MKVCICIRKISFDEKTAVLKPVNISVGTLPRLLTRSFPTKIKNSSLITCQGLWTCHPEQGSDDKFLISLVRDNKILASVVIPLSWLPQNQVVETWFPMKLQNHKTWKHAPMALITLHVDTLGNKRFDAPKGNLTITPAWKIPQKKNQKQSQQNYQPQLVQQQMPQMLISSPQPIAQPMFCNQYSQFPPQYVQNPQFINYQIPPQQPYQMQPTKGIQNTTSCNIPQQYAFINDADVPKVNYPIIH</sequence>
<accession>A0ABR2J085</accession>
<protein>
    <submittedName>
        <fullName evidence="1">Uncharacterized protein</fullName>
    </submittedName>
</protein>
<organism evidence="1 2">
    <name type="scientific">Tritrichomonas musculus</name>
    <dbReference type="NCBI Taxonomy" id="1915356"/>
    <lineage>
        <taxon>Eukaryota</taxon>
        <taxon>Metamonada</taxon>
        <taxon>Parabasalia</taxon>
        <taxon>Tritrichomonadida</taxon>
        <taxon>Tritrichomonadidae</taxon>
        <taxon>Tritrichomonas</taxon>
    </lineage>
</organism>
<gene>
    <name evidence="1" type="ORF">M9Y10_008920</name>
</gene>
<evidence type="ECO:0000313" key="2">
    <source>
        <dbReference type="Proteomes" id="UP001470230"/>
    </source>
</evidence>
<name>A0ABR2J085_9EUKA</name>
<reference evidence="1 2" key="1">
    <citation type="submission" date="2024-04" db="EMBL/GenBank/DDBJ databases">
        <title>Tritrichomonas musculus Genome.</title>
        <authorList>
            <person name="Alves-Ferreira E."/>
            <person name="Grigg M."/>
            <person name="Lorenzi H."/>
            <person name="Galac M."/>
        </authorList>
    </citation>
    <scope>NUCLEOTIDE SEQUENCE [LARGE SCALE GENOMIC DNA]</scope>
    <source>
        <strain evidence="1 2">EAF2021</strain>
    </source>
</reference>
<comment type="caution">
    <text evidence="1">The sequence shown here is derived from an EMBL/GenBank/DDBJ whole genome shotgun (WGS) entry which is preliminary data.</text>
</comment>
<keyword evidence="2" id="KW-1185">Reference proteome</keyword>
<proteinExistence type="predicted"/>
<dbReference type="EMBL" id="JAPFFF010000014">
    <property type="protein sequence ID" value="KAK8871007.1"/>
    <property type="molecule type" value="Genomic_DNA"/>
</dbReference>
<dbReference type="Proteomes" id="UP001470230">
    <property type="component" value="Unassembled WGS sequence"/>
</dbReference>
<evidence type="ECO:0000313" key="1">
    <source>
        <dbReference type="EMBL" id="KAK8871007.1"/>
    </source>
</evidence>